<comment type="similarity">
    <text evidence="1">Belongs to the metallophosphoesterase superfamily. YfcE family.</text>
</comment>
<sequence length="260" mass="27996">MPVERIALVSDVHGNMTAYDAVLADIDARGIGTVLNLGDVAGKGPRGSAAVARTRERCAVTVRGNWDDFMPGPGPFDDPAVTWGRDELTADDRQWLRSLPLSHDLVVSGRHVRLFHASATSVYTRVFFQHTDDEFDGMFATTPMTGDGPTPDLVVYGDVHDVYIETREGRTLANAGSVGNPLDEPTASYLVLEGVVGGTRDDPFALGIVRVPYDVEAEIAVAVAVGMPTVEAYAVELRTAVYRGFHAERGLRAPDVATTR</sequence>
<dbReference type="SUPFAM" id="SSF56300">
    <property type="entry name" value="Metallo-dependent phosphatases"/>
    <property type="match status" value="1"/>
</dbReference>
<dbReference type="GO" id="GO:0005737">
    <property type="term" value="C:cytoplasm"/>
    <property type="evidence" value="ECO:0007669"/>
    <property type="project" value="TreeGrafter"/>
</dbReference>
<proteinExistence type="inferred from homology"/>
<dbReference type="PANTHER" id="PTHR42850">
    <property type="entry name" value="METALLOPHOSPHOESTERASE"/>
    <property type="match status" value="1"/>
</dbReference>
<dbReference type="AlphaFoldDB" id="A0A401V3G0"/>
<keyword evidence="4" id="KW-1185">Reference proteome</keyword>
<dbReference type="Proteomes" id="UP000288246">
    <property type="component" value="Unassembled WGS sequence"/>
</dbReference>
<dbReference type="GO" id="GO:0016791">
    <property type="term" value="F:phosphatase activity"/>
    <property type="evidence" value="ECO:0007669"/>
    <property type="project" value="TreeGrafter"/>
</dbReference>
<dbReference type="InterPro" id="IPR024654">
    <property type="entry name" value="Calcineurin-like_PHP_lpxH"/>
</dbReference>
<dbReference type="InterPro" id="IPR011152">
    <property type="entry name" value="Pesterase_MJ0912"/>
</dbReference>
<comment type="caution">
    <text evidence="3">The sequence shown here is derived from an EMBL/GenBank/DDBJ whole genome shotgun (WGS) entry which is preliminary data.</text>
</comment>
<dbReference type="Gene3D" id="3.60.21.10">
    <property type="match status" value="1"/>
</dbReference>
<reference evidence="3 4" key="1">
    <citation type="submission" date="2018-11" db="EMBL/GenBank/DDBJ databases">
        <title>Draft genome sequence of Cellulomonas takizawaensis strain TKZ-21.</title>
        <authorList>
            <person name="Yamamura H."/>
            <person name="Hayashi T."/>
            <person name="Hamada M."/>
            <person name="Serisawa Y."/>
            <person name="Matsuyama K."/>
            <person name="Nakagawa Y."/>
            <person name="Otoguro M."/>
            <person name="Yanagida F."/>
            <person name="Hayakawa M."/>
        </authorList>
    </citation>
    <scope>NUCLEOTIDE SEQUENCE [LARGE SCALE GENOMIC DNA]</scope>
    <source>
        <strain evidence="3 4">TKZ-21</strain>
    </source>
</reference>
<name>A0A401V3G0_9CELL</name>
<dbReference type="OrthoDB" id="9813918at2"/>
<dbReference type="InterPro" id="IPR050126">
    <property type="entry name" value="Ap4A_hydrolase"/>
</dbReference>
<organism evidence="3 4">
    <name type="scientific">Cellulomonas algicola</name>
    <dbReference type="NCBI Taxonomy" id="2071633"/>
    <lineage>
        <taxon>Bacteria</taxon>
        <taxon>Bacillati</taxon>
        <taxon>Actinomycetota</taxon>
        <taxon>Actinomycetes</taxon>
        <taxon>Micrococcales</taxon>
        <taxon>Cellulomonadaceae</taxon>
        <taxon>Cellulomonas</taxon>
    </lineage>
</organism>
<protein>
    <submittedName>
        <fullName evidence="3">Phosphoesterase</fullName>
    </submittedName>
</protein>
<dbReference type="RefSeq" id="WP_124343983.1">
    <property type="nucleotide sequence ID" value="NZ_BHYL01000287.1"/>
</dbReference>
<evidence type="ECO:0000313" key="4">
    <source>
        <dbReference type="Proteomes" id="UP000288246"/>
    </source>
</evidence>
<gene>
    <name evidence="3" type="ORF">CTKZ_30220</name>
</gene>
<accession>A0A401V3G0</accession>
<evidence type="ECO:0000313" key="3">
    <source>
        <dbReference type="EMBL" id="GCD21460.1"/>
    </source>
</evidence>
<dbReference type="InterPro" id="IPR029052">
    <property type="entry name" value="Metallo-depent_PP-like"/>
</dbReference>
<dbReference type="PIRSF" id="PIRSF000883">
    <property type="entry name" value="Pesterase_MJ0912"/>
    <property type="match status" value="1"/>
</dbReference>
<feature type="domain" description="Calcineurin-like phosphoesterase" evidence="2">
    <location>
        <begin position="5"/>
        <end position="193"/>
    </location>
</feature>
<evidence type="ECO:0000259" key="2">
    <source>
        <dbReference type="Pfam" id="PF12850"/>
    </source>
</evidence>
<dbReference type="PANTHER" id="PTHR42850:SF2">
    <property type="entry name" value="BLL5683 PROTEIN"/>
    <property type="match status" value="1"/>
</dbReference>
<dbReference type="EMBL" id="BHYL01000287">
    <property type="protein sequence ID" value="GCD21460.1"/>
    <property type="molecule type" value="Genomic_DNA"/>
</dbReference>
<dbReference type="Pfam" id="PF12850">
    <property type="entry name" value="Metallophos_2"/>
    <property type="match status" value="1"/>
</dbReference>
<evidence type="ECO:0000256" key="1">
    <source>
        <dbReference type="ARBA" id="ARBA00008950"/>
    </source>
</evidence>